<dbReference type="Pfam" id="PF13822">
    <property type="entry name" value="ACC_epsilon"/>
    <property type="match status" value="1"/>
</dbReference>
<accession>A0A6G4UCN1</accession>
<dbReference type="EMBL" id="JAAKZV010000245">
    <property type="protein sequence ID" value="NGN68961.1"/>
    <property type="molecule type" value="Genomic_DNA"/>
</dbReference>
<proteinExistence type="predicted"/>
<gene>
    <name evidence="1" type="ORF">G5C51_34360</name>
</gene>
<sequence>MFRVVRGCPDADEVAAVTAVLTAVAGRRGRPAGRVVPRRAGWD</sequence>
<dbReference type="InterPro" id="IPR032716">
    <property type="entry name" value="ACC_epsilon"/>
</dbReference>
<name>A0A6G4UCN1_9ACTN</name>
<organism evidence="1 2">
    <name type="scientific">Streptomyces coryli</name>
    <dbReference type="NCBI Taxonomy" id="1128680"/>
    <lineage>
        <taxon>Bacteria</taxon>
        <taxon>Bacillati</taxon>
        <taxon>Actinomycetota</taxon>
        <taxon>Actinomycetes</taxon>
        <taxon>Kitasatosporales</taxon>
        <taxon>Streptomycetaceae</taxon>
        <taxon>Streptomyces</taxon>
    </lineage>
</organism>
<protein>
    <submittedName>
        <fullName evidence="1">Acyl-CoA carboxylase subunit epsilon</fullName>
    </submittedName>
</protein>
<keyword evidence="2" id="KW-1185">Reference proteome</keyword>
<feature type="non-terminal residue" evidence="1">
    <location>
        <position position="43"/>
    </location>
</feature>
<dbReference type="Proteomes" id="UP000481583">
    <property type="component" value="Unassembled WGS sequence"/>
</dbReference>
<reference evidence="1 2" key="1">
    <citation type="submission" date="2020-02" db="EMBL/GenBank/DDBJ databases">
        <title>Whole-genome analyses of novel actinobacteria.</title>
        <authorList>
            <person name="Sahin N."/>
        </authorList>
    </citation>
    <scope>NUCLEOTIDE SEQUENCE [LARGE SCALE GENOMIC DNA]</scope>
    <source>
        <strain evidence="1 2">A7024</strain>
    </source>
</reference>
<evidence type="ECO:0000313" key="1">
    <source>
        <dbReference type="EMBL" id="NGN68961.1"/>
    </source>
</evidence>
<dbReference type="GO" id="GO:0003989">
    <property type="term" value="F:acetyl-CoA carboxylase activity"/>
    <property type="evidence" value="ECO:0007669"/>
    <property type="project" value="InterPro"/>
</dbReference>
<comment type="caution">
    <text evidence="1">The sequence shown here is derived from an EMBL/GenBank/DDBJ whole genome shotgun (WGS) entry which is preliminary data.</text>
</comment>
<dbReference type="GO" id="GO:0004658">
    <property type="term" value="F:propionyl-CoA carboxylase activity"/>
    <property type="evidence" value="ECO:0007669"/>
    <property type="project" value="InterPro"/>
</dbReference>
<evidence type="ECO:0000313" key="2">
    <source>
        <dbReference type="Proteomes" id="UP000481583"/>
    </source>
</evidence>
<dbReference type="AlphaFoldDB" id="A0A6G4UCN1"/>
<dbReference type="RefSeq" id="WP_165243406.1">
    <property type="nucleotide sequence ID" value="NZ_JAAKZV010000245.1"/>
</dbReference>